<name>A0A1Z4GGT6_9CYAN</name>
<gene>
    <name evidence="1" type="ORF">NIES21_25300</name>
</gene>
<organism evidence="1 2">
    <name type="scientific">Anabaenopsis circularis NIES-21</name>
    <dbReference type="NCBI Taxonomy" id="1085406"/>
    <lineage>
        <taxon>Bacteria</taxon>
        <taxon>Bacillati</taxon>
        <taxon>Cyanobacteriota</taxon>
        <taxon>Cyanophyceae</taxon>
        <taxon>Nostocales</taxon>
        <taxon>Nodulariaceae</taxon>
        <taxon>Anabaenopsis</taxon>
    </lineage>
</organism>
<reference evidence="1 2" key="1">
    <citation type="submission" date="2017-06" db="EMBL/GenBank/DDBJ databases">
        <title>Genome sequencing of cyanobaciteial culture collection at National Institute for Environmental Studies (NIES).</title>
        <authorList>
            <person name="Hirose Y."/>
            <person name="Shimura Y."/>
            <person name="Fujisawa T."/>
            <person name="Nakamura Y."/>
            <person name="Kawachi M."/>
        </authorList>
    </citation>
    <scope>NUCLEOTIDE SEQUENCE [LARGE SCALE GENOMIC DNA]</scope>
    <source>
        <strain evidence="1 2">NIES-21</strain>
    </source>
</reference>
<evidence type="ECO:0000313" key="1">
    <source>
        <dbReference type="EMBL" id="BAY16699.1"/>
    </source>
</evidence>
<evidence type="ECO:0000313" key="2">
    <source>
        <dbReference type="Proteomes" id="UP000218287"/>
    </source>
</evidence>
<sequence length="73" mass="8771">MLAQYLKMLSHFSKSRTHFGVFRKQNLIMLAQYFKMLSHFSKSRTYEKYCSVAKVITDLPEFSQAEEYGYFLR</sequence>
<dbReference type="AlphaFoldDB" id="A0A1Z4GGT6"/>
<dbReference type="EMBL" id="AP018174">
    <property type="protein sequence ID" value="BAY16699.1"/>
    <property type="molecule type" value="Genomic_DNA"/>
</dbReference>
<protein>
    <submittedName>
        <fullName evidence="1">Uncharacterized protein</fullName>
    </submittedName>
</protein>
<accession>A0A1Z4GGT6</accession>
<keyword evidence="2" id="KW-1185">Reference proteome</keyword>
<dbReference type="Proteomes" id="UP000218287">
    <property type="component" value="Chromosome"/>
</dbReference>
<proteinExistence type="predicted"/>